<reference evidence="2" key="1">
    <citation type="submission" date="2023-06" db="EMBL/GenBank/DDBJ databases">
        <title>Genome-scale phylogeny and comparative genomics of the fungal order Sordariales.</title>
        <authorList>
            <consortium name="Lawrence Berkeley National Laboratory"/>
            <person name="Hensen N."/>
            <person name="Bonometti L."/>
            <person name="Westerberg I."/>
            <person name="Brannstrom I.O."/>
            <person name="Guillou S."/>
            <person name="Cros-Aarteil S."/>
            <person name="Calhoun S."/>
            <person name="Haridas S."/>
            <person name="Kuo A."/>
            <person name="Mondo S."/>
            <person name="Pangilinan J."/>
            <person name="Riley R."/>
            <person name="LaButti K."/>
            <person name="Andreopoulos B."/>
            <person name="Lipzen A."/>
            <person name="Chen C."/>
            <person name="Yanf M."/>
            <person name="Daum C."/>
            <person name="Ng V."/>
            <person name="Clum A."/>
            <person name="Steindorff A."/>
            <person name="Ohm R."/>
            <person name="Martin F."/>
            <person name="Silar P."/>
            <person name="Natvig D."/>
            <person name="Lalanne C."/>
            <person name="Gautier V."/>
            <person name="Ament-velasquez S.L."/>
            <person name="Kruys A."/>
            <person name="Hutchinson M.I."/>
            <person name="Powell A.J."/>
            <person name="Barry K."/>
            <person name="Miller A.N."/>
            <person name="Grigoriev I.V."/>
            <person name="Debuchy R."/>
            <person name="Gladieux P."/>
            <person name="Thoren M.H."/>
            <person name="Johannesson H."/>
        </authorList>
    </citation>
    <scope>NUCLEOTIDE SEQUENCE</scope>
    <source>
        <strain evidence="2">SMH2392-1A</strain>
    </source>
</reference>
<evidence type="ECO:0000256" key="1">
    <source>
        <dbReference type="SAM" id="SignalP"/>
    </source>
</evidence>
<name>A0AA40A078_9PEZI</name>
<accession>A0AA40A078</accession>
<sequence length="208" mass="23450">MRLLINLLWMLEMTFDCRLNLLKDLIYLESFNGLYGRILQAIFENGEEAYEISQKVTHCIAFSAIPLNVDVFEVMLAINPGQPTTAHSHLSNYPSCIAVITGSLVEFRKGLNTVSFIHVTFHDFMLSRCADRRSNVQPLRSLPFESLPPDVSPGELELLDPDRTRGLINVRIPWANVPIRDFGSSPVSARVAVHKRRRYAASPSPPET</sequence>
<dbReference type="RefSeq" id="XP_060291992.1">
    <property type="nucleotide sequence ID" value="XM_060435251.1"/>
</dbReference>
<proteinExistence type="predicted"/>
<evidence type="ECO:0000313" key="2">
    <source>
        <dbReference type="EMBL" id="KAK0706898.1"/>
    </source>
</evidence>
<keyword evidence="3" id="KW-1185">Reference proteome</keyword>
<feature type="chain" id="PRO_5041246684" evidence="1">
    <location>
        <begin position="17"/>
        <end position="208"/>
    </location>
</feature>
<protein>
    <submittedName>
        <fullName evidence="2">Uncharacterized protein</fullName>
    </submittedName>
</protein>
<evidence type="ECO:0000313" key="3">
    <source>
        <dbReference type="Proteomes" id="UP001172101"/>
    </source>
</evidence>
<dbReference type="EMBL" id="JAUIRO010000007">
    <property type="protein sequence ID" value="KAK0706898.1"/>
    <property type="molecule type" value="Genomic_DNA"/>
</dbReference>
<dbReference type="Proteomes" id="UP001172101">
    <property type="component" value="Unassembled WGS sequence"/>
</dbReference>
<gene>
    <name evidence="2" type="ORF">B0T26DRAFT_478975</name>
</gene>
<dbReference type="GeneID" id="85318521"/>
<organism evidence="2 3">
    <name type="scientific">Lasiosphaeria miniovina</name>
    <dbReference type="NCBI Taxonomy" id="1954250"/>
    <lineage>
        <taxon>Eukaryota</taxon>
        <taxon>Fungi</taxon>
        <taxon>Dikarya</taxon>
        <taxon>Ascomycota</taxon>
        <taxon>Pezizomycotina</taxon>
        <taxon>Sordariomycetes</taxon>
        <taxon>Sordariomycetidae</taxon>
        <taxon>Sordariales</taxon>
        <taxon>Lasiosphaeriaceae</taxon>
        <taxon>Lasiosphaeria</taxon>
    </lineage>
</organism>
<feature type="signal peptide" evidence="1">
    <location>
        <begin position="1"/>
        <end position="16"/>
    </location>
</feature>
<comment type="caution">
    <text evidence="2">The sequence shown here is derived from an EMBL/GenBank/DDBJ whole genome shotgun (WGS) entry which is preliminary data.</text>
</comment>
<keyword evidence="1" id="KW-0732">Signal</keyword>
<dbReference type="AlphaFoldDB" id="A0AA40A078"/>